<comment type="function">
    <text evidence="1">Involved in DNA recombination.</text>
</comment>
<dbReference type="InterPro" id="IPR003798">
    <property type="entry name" value="DNA_recombination_RmuC"/>
</dbReference>
<protein>
    <recommendedName>
        <fullName evidence="3">DNA recombination protein RmuC homolog</fullName>
    </recommendedName>
</protein>
<evidence type="ECO:0000256" key="2">
    <source>
        <dbReference type="ARBA" id="ARBA00009840"/>
    </source>
</evidence>
<dbReference type="AlphaFoldDB" id="A0A368DWQ1"/>
<accession>A0A368DWQ1</accession>
<organism evidence="7 8">
    <name type="scientific">PS1 clade bacterium</name>
    <dbReference type="NCBI Taxonomy" id="2175152"/>
    <lineage>
        <taxon>Bacteria</taxon>
        <taxon>Pseudomonadati</taxon>
        <taxon>Pseudomonadota</taxon>
        <taxon>Alphaproteobacteria</taxon>
        <taxon>PS1 clade</taxon>
    </lineage>
</organism>
<dbReference type="Pfam" id="PF02646">
    <property type="entry name" value="RmuC"/>
    <property type="match status" value="1"/>
</dbReference>
<dbReference type="GO" id="GO:0006310">
    <property type="term" value="P:DNA recombination"/>
    <property type="evidence" value="ECO:0007669"/>
    <property type="project" value="UniProtKB-KW"/>
</dbReference>
<sequence length="375" mass="41795">MTVTISGLVVFAALLGVSIGLLMRRKDNTPNHLDVMLADINRQQSEMTGRLNSFAEMQEAAKGEINRTLSERLESVSKNVTHTLQESREKTSKTLGELGERLSLIDQAQQQITALSGQVVELQHILDNKQARGAFGEAQLADIVIDGLPESAYLFQHTLSNGKRADCLINLPNPPGPVVVDSKFPLEAYQKFKQAADEIEQKAALQQFGQDTLKHAEAIRDKYIITGETADAALMFLPSESIFSELHLRRADIVDKCRSMRVYPVSPNTMSLTLNTVRAIMRDVKMREQASIIQKEVHVMIEDVVRLNDRITKLRSHFDQANKDIEMIETSGTKISRRGEKITALEVEEPKTDKENISDNTGDKISDPADDLLSS</sequence>
<name>A0A368DWQ1_9PROT</name>
<dbReference type="Proteomes" id="UP000252132">
    <property type="component" value="Unassembled WGS sequence"/>
</dbReference>
<feature type="region of interest" description="Disordered" evidence="6">
    <location>
        <begin position="339"/>
        <end position="375"/>
    </location>
</feature>
<comment type="similarity">
    <text evidence="2">Belongs to the RmuC family.</text>
</comment>
<dbReference type="PANTHER" id="PTHR30563:SF0">
    <property type="entry name" value="DNA RECOMBINATION PROTEIN RMUC"/>
    <property type="match status" value="1"/>
</dbReference>
<evidence type="ECO:0000313" key="7">
    <source>
        <dbReference type="EMBL" id="RCL75635.1"/>
    </source>
</evidence>
<keyword evidence="4" id="KW-0175">Coiled coil</keyword>
<comment type="caution">
    <text evidence="7">The sequence shown here is derived from an EMBL/GenBank/DDBJ whole genome shotgun (WGS) entry which is preliminary data.</text>
</comment>
<keyword evidence="5" id="KW-0233">DNA recombination</keyword>
<evidence type="ECO:0000256" key="5">
    <source>
        <dbReference type="ARBA" id="ARBA00023172"/>
    </source>
</evidence>
<evidence type="ECO:0000256" key="4">
    <source>
        <dbReference type="ARBA" id="ARBA00023054"/>
    </source>
</evidence>
<proteinExistence type="inferred from homology"/>
<feature type="compositionally biased region" description="Basic and acidic residues" evidence="6">
    <location>
        <begin position="339"/>
        <end position="367"/>
    </location>
</feature>
<dbReference type="PANTHER" id="PTHR30563">
    <property type="entry name" value="DNA RECOMBINATION PROTEIN RMUC"/>
    <property type="match status" value="1"/>
</dbReference>
<dbReference type="EMBL" id="QOQF01000031">
    <property type="protein sequence ID" value="RCL75635.1"/>
    <property type="molecule type" value="Genomic_DNA"/>
</dbReference>
<reference evidence="7 8" key="1">
    <citation type="journal article" date="2018" name="Microbiome">
        <title>Fine metagenomic profile of the Mediterranean stratified and mixed water columns revealed by assembly and recruitment.</title>
        <authorList>
            <person name="Haro-Moreno J.M."/>
            <person name="Lopez-Perez M."/>
            <person name="De La Torre J.R."/>
            <person name="Picazo A."/>
            <person name="Camacho A."/>
            <person name="Rodriguez-Valera F."/>
        </authorList>
    </citation>
    <scope>NUCLEOTIDE SEQUENCE [LARGE SCALE GENOMIC DNA]</scope>
    <source>
        <strain evidence="7">MED-G55</strain>
    </source>
</reference>
<gene>
    <name evidence="7" type="ORF">DBW69_06160</name>
</gene>
<evidence type="ECO:0000256" key="1">
    <source>
        <dbReference type="ARBA" id="ARBA00003416"/>
    </source>
</evidence>
<evidence type="ECO:0000256" key="6">
    <source>
        <dbReference type="SAM" id="MobiDB-lite"/>
    </source>
</evidence>
<evidence type="ECO:0000313" key="8">
    <source>
        <dbReference type="Proteomes" id="UP000252132"/>
    </source>
</evidence>
<evidence type="ECO:0000256" key="3">
    <source>
        <dbReference type="ARBA" id="ARBA00021840"/>
    </source>
</evidence>